<feature type="compositionally biased region" description="Basic and acidic residues" evidence="1">
    <location>
        <begin position="805"/>
        <end position="831"/>
    </location>
</feature>
<proteinExistence type="predicted"/>
<gene>
    <name evidence="2" type="ORF">FALBO_12984</name>
</gene>
<dbReference type="Proteomes" id="UP000554235">
    <property type="component" value="Unassembled WGS sequence"/>
</dbReference>
<accession>A0A8H4L217</accession>
<dbReference type="AlphaFoldDB" id="A0A8H4L217"/>
<evidence type="ECO:0000256" key="1">
    <source>
        <dbReference type="SAM" id="MobiDB-lite"/>
    </source>
</evidence>
<sequence>MESLAVDDDDGDPLTADAVGDYYQKMWRKVSVPDSVDNTTMNWRKCQVPLQVIHMLTRCCFTTQLRDPALNQQVKLLTRLGVSKDPLPSDHPPSCAVVGISGITGEWVFARKPSKKKKTPAAPDIDMGDNLWGLDFKTEPSNKLSGENVIWHENMTVPGNIGQVKSLIMRNDRDFHDEAKVISAIRREHRRLTIGLPPRPLCHHRPGSDDSDDSAWKPNLARVYSDPVEKDSHFALRLPPLGVLVIDPEILNALKSFLWTYPQDPMPVNLALQALFVYSDLDKRSDSMAEGFASGAKNVLKHPVPHVALPVLIIYWPHFLRFHEVHKLTRYMHPLRFISIQYGLDTYYGGQLFSIKPNALDTTKLLRLTRAATSASRAIPESFRIPVIPHSLPGTKLIWPTGAGSAQRGTAGLTALCLVNDIGLCGLPSYHHRARNTQAVAVTAAVAKLVLRSPRLTVYPAFVPALPRPRFWLPEKRAEVVALSGTRQYVGPFYQDIDAVPQPTGPPTNSDEEESIFSMIQLQGTVARGGTLDANEVHRLQTYRLRLARDLRVSRKRMRIEYPGLIAWEGMQEEVLVAVAENIIPAVAARAKGPTMPAPGTPERDLTPTQIGQILRVAGPQAQEDLIGDPIERLTTAQCSHYFKQLRDLALITPFWNRIAGMLSAKGPPTLDDIYNECSETRDLIHLAEKVLATITGRDPNPDDTPESLHHYIPGLTAQLCGAVPCCTDDVIISEQEWRDQEMETKFPEEALQYGKKVTLILAMLGNPDANSMIGHIFSEFMDGDIYAQQAALIQSLDCITNPAFREDRPNHTEVRSLDDGEEGLPDHAEEGSLDDGEEGLPDHAEEGSLDDGEIGNQKMGSWCSFARRWI</sequence>
<feature type="region of interest" description="Disordered" evidence="1">
    <location>
        <begin position="805"/>
        <end position="856"/>
    </location>
</feature>
<reference evidence="2 3" key="1">
    <citation type="submission" date="2020-01" db="EMBL/GenBank/DDBJ databases">
        <title>Identification and distribution of gene clusters putatively required for synthesis of sphingolipid metabolism inhibitors in phylogenetically diverse species of the filamentous fungus Fusarium.</title>
        <authorList>
            <person name="Kim H.-S."/>
            <person name="Busman M."/>
            <person name="Brown D.W."/>
            <person name="Divon H."/>
            <person name="Uhlig S."/>
            <person name="Proctor R.H."/>
        </authorList>
    </citation>
    <scope>NUCLEOTIDE SEQUENCE [LARGE SCALE GENOMIC DNA]</scope>
    <source>
        <strain evidence="2 3">NRRL 20459</strain>
    </source>
</reference>
<keyword evidence="3" id="KW-1185">Reference proteome</keyword>
<protein>
    <submittedName>
        <fullName evidence="2">Uncharacterized protein</fullName>
    </submittedName>
</protein>
<dbReference type="EMBL" id="JAADYS010001987">
    <property type="protein sequence ID" value="KAF4460235.1"/>
    <property type="molecule type" value="Genomic_DNA"/>
</dbReference>
<organism evidence="2 3">
    <name type="scientific">Fusarium albosuccineum</name>
    <dbReference type="NCBI Taxonomy" id="1237068"/>
    <lineage>
        <taxon>Eukaryota</taxon>
        <taxon>Fungi</taxon>
        <taxon>Dikarya</taxon>
        <taxon>Ascomycota</taxon>
        <taxon>Pezizomycotina</taxon>
        <taxon>Sordariomycetes</taxon>
        <taxon>Hypocreomycetidae</taxon>
        <taxon>Hypocreales</taxon>
        <taxon>Nectriaceae</taxon>
        <taxon>Fusarium</taxon>
        <taxon>Fusarium decemcellulare species complex</taxon>
    </lineage>
</organism>
<evidence type="ECO:0000313" key="3">
    <source>
        <dbReference type="Proteomes" id="UP000554235"/>
    </source>
</evidence>
<evidence type="ECO:0000313" key="2">
    <source>
        <dbReference type="EMBL" id="KAF4460235.1"/>
    </source>
</evidence>
<dbReference type="OrthoDB" id="5095531at2759"/>
<name>A0A8H4L217_9HYPO</name>
<comment type="caution">
    <text evidence="2">The sequence shown here is derived from an EMBL/GenBank/DDBJ whole genome shotgun (WGS) entry which is preliminary data.</text>
</comment>